<reference evidence="1 2" key="1">
    <citation type="submission" date="2017-04" db="EMBL/GenBank/DDBJ databases">
        <title>The new phylogeny of genus Mycobacterium.</title>
        <authorList>
            <person name="Tortoli E."/>
            <person name="Trovato A."/>
            <person name="Cirillo D.M."/>
        </authorList>
    </citation>
    <scope>NUCLEOTIDE SEQUENCE [LARGE SCALE GENOMIC DNA]</scope>
    <source>
        <strain evidence="1 2">TBL 1200985</strain>
    </source>
</reference>
<protein>
    <submittedName>
        <fullName evidence="1">Uncharacterized protein</fullName>
    </submittedName>
</protein>
<evidence type="ECO:0000313" key="2">
    <source>
        <dbReference type="Proteomes" id="UP000193247"/>
    </source>
</evidence>
<name>A0A1X2LQ95_9MYCO</name>
<organism evidence="1 2">
    <name type="scientific">Mycobacterium decipiens</name>
    <dbReference type="NCBI Taxonomy" id="1430326"/>
    <lineage>
        <taxon>Bacteria</taxon>
        <taxon>Bacillati</taxon>
        <taxon>Actinomycetota</taxon>
        <taxon>Actinomycetes</taxon>
        <taxon>Mycobacteriales</taxon>
        <taxon>Mycobacteriaceae</taxon>
        <taxon>Mycobacterium</taxon>
    </lineage>
</organism>
<proteinExistence type="predicted"/>
<evidence type="ECO:0000313" key="1">
    <source>
        <dbReference type="EMBL" id="OSC38467.1"/>
    </source>
</evidence>
<comment type="caution">
    <text evidence="1">The sequence shown here is derived from an EMBL/GenBank/DDBJ whole genome shotgun (WGS) entry which is preliminary data.</text>
</comment>
<dbReference type="AlphaFoldDB" id="A0A1X2LQ95"/>
<accession>A0A1X2LQ95</accession>
<gene>
    <name evidence="1" type="ORF">B8W66_20350</name>
</gene>
<keyword evidence="2" id="KW-1185">Reference proteome</keyword>
<sequence length="68" mass="7569">MLYPEEERPLHFGDDTTVVVSEPLTGLPGLWREARAGTALIIDNDIDERAFVPVVPRVRGRPEGQADQ</sequence>
<dbReference type="EMBL" id="NCXP01000037">
    <property type="protein sequence ID" value="OSC38467.1"/>
    <property type="molecule type" value="Genomic_DNA"/>
</dbReference>
<dbReference type="STRING" id="1430326.B8W66_20350"/>
<dbReference type="Proteomes" id="UP000193247">
    <property type="component" value="Unassembled WGS sequence"/>
</dbReference>